<dbReference type="AlphaFoldDB" id="A0A1V1P0E0"/>
<evidence type="ECO:0000313" key="2">
    <source>
        <dbReference type="Proteomes" id="UP000189670"/>
    </source>
</evidence>
<reference evidence="2" key="1">
    <citation type="submission" date="2012-11" db="EMBL/GenBank/DDBJ databases">
        <authorList>
            <person name="Lucero-Rivera Y.E."/>
            <person name="Tovar-Ramirez D."/>
        </authorList>
    </citation>
    <scope>NUCLEOTIDE SEQUENCE [LARGE SCALE GENOMIC DNA]</scope>
    <source>
        <strain evidence="2">Araruama</strain>
    </source>
</reference>
<organism evidence="1 2">
    <name type="scientific">Candidatus Magnetoglobus multicellularis str. Araruama</name>
    <dbReference type="NCBI Taxonomy" id="890399"/>
    <lineage>
        <taxon>Bacteria</taxon>
        <taxon>Pseudomonadati</taxon>
        <taxon>Thermodesulfobacteriota</taxon>
        <taxon>Desulfobacteria</taxon>
        <taxon>Desulfobacterales</taxon>
        <taxon>Desulfobacteraceae</taxon>
        <taxon>Candidatus Magnetoglobus</taxon>
    </lineage>
</organism>
<evidence type="ECO:0000313" key="1">
    <source>
        <dbReference type="EMBL" id="ETR68317.1"/>
    </source>
</evidence>
<sequence>MSKDYRKIIITGPLGNKFEAEISCGTKLSEVAVDFFEDQDLPMIDPKGRSFRVVIDLINPENQKMKRLNSDEDVCDILQDGDTISITN</sequence>
<protein>
    <submittedName>
        <fullName evidence="1">Uncharacterized protein</fullName>
    </submittedName>
</protein>
<dbReference type="EMBL" id="ATBP01000998">
    <property type="protein sequence ID" value="ETR68317.1"/>
    <property type="molecule type" value="Genomic_DNA"/>
</dbReference>
<dbReference type="Proteomes" id="UP000189670">
    <property type="component" value="Unassembled WGS sequence"/>
</dbReference>
<comment type="caution">
    <text evidence="1">The sequence shown here is derived from an EMBL/GenBank/DDBJ whole genome shotgun (WGS) entry which is preliminary data.</text>
</comment>
<proteinExistence type="predicted"/>
<accession>A0A1V1P0E0</accession>
<gene>
    <name evidence="1" type="ORF">OMM_10654</name>
</gene>
<name>A0A1V1P0E0_9BACT</name>